<evidence type="ECO:0000313" key="11">
    <source>
        <dbReference type="Proteomes" id="UP000694391"/>
    </source>
</evidence>
<organism evidence="10 11">
    <name type="scientific">Canis lupus dingo</name>
    <name type="common">dingo</name>
    <dbReference type="NCBI Taxonomy" id="286419"/>
    <lineage>
        <taxon>Eukaryota</taxon>
        <taxon>Metazoa</taxon>
        <taxon>Chordata</taxon>
        <taxon>Craniata</taxon>
        <taxon>Vertebrata</taxon>
        <taxon>Euteleostomi</taxon>
        <taxon>Mammalia</taxon>
        <taxon>Eutheria</taxon>
        <taxon>Laurasiatheria</taxon>
        <taxon>Carnivora</taxon>
        <taxon>Caniformia</taxon>
        <taxon>Canidae</taxon>
        <taxon>Canis</taxon>
    </lineage>
</organism>
<dbReference type="GO" id="GO:0000139">
    <property type="term" value="C:Golgi membrane"/>
    <property type="evidence" value="ECO:0007669"/>
    <property type="project" value="UniProtKB-SubCell"/>
</dbReference>
<dbReference type="Proteomes" id="UP000694391">
    <property type="component" value="Unplaced"/>
</dbReference>
<dbReference type="PANTHER" id="PTHR13229">
    <property type="entry name" value="PROTEIN KISH-A"/>
    <property type="match status" value="1"/>
</dbReference>
<reference evidence="10" key="1">
    <citation type="submission" date="2025-08" db="UniProtKB">
        <authorList>
            <consortium name="Ensembl"/>
        </authorList>
    </citation>
    <scope>IDENTIFICATION</scope>
</reference>
<keyword evidence="6" id="KW-1133">Transmembrane helix</keyword>
<keyword evidence="11" id="KW-1185">Reference proteome</keyword>
<comment type="similarity">
    <text evidence="3 9">Belongs to the KISH family.</text>
</comment>
<dbReference type="InterPro" id="IPR051523">
    <property type="entry name" value="KISH_domain"/>
</dbReference>
<dbReference type="InterPro" id="IPR009653">
    <property type="entry name" value="Ksh1"/>
</dbReference>
<proteinExistence type="inferred from homology"/>
<evidence type="ECO:0000256" key="5">
    <source>
        <dbReference type="ARBA" id="ARBA00022729"/>
    </source>
</evidence>
<evidence type="ECO:0000256" key="4">
    <source>
        <dbReference type="ARBA" id="ARBA00022692"/>
    </source>
</evidence>
<evidence type="ECO:0000256" key="1">
    <source>
        <dbReference type="ARBA" id="ARBA00002154"/>
    </source>
</evidence>
<evidence type="ECO:0000256" key="3">
    <source>
        <dbReference type="ARBA" id="ARBA00008961"/>
    </source>
</evidence>
<dbReference type="GeneTree" id="ENSGT00990000205531"/>
<feature type="signal peptide" evidence="9">
    <location>
        <begin position="1"/>
        <end position="21"/>
    </location>
</feature>
<keyword evidence="5 9" id="KW-0732">Signal</keyword>
<comment type="subcellular location">
    <subcellularLocation>
        <location evidence="2 9">Golgi apparatus membrane</location>
        <topology evidence="2 9">Single-pass type I membrane protein</topology>
    </subcellularLocation>
</comment>
<evidence type="ECO:0000313" key="10">
    <source>
        <dbReference type="Ensembl" id="ENSCAFP00020019644.1"/>
    </source>
</evidence>
<keyword evidence="4" id="KW-0812">Transmembrane</keyword>
<evidence type="ECO:0000256" key="7">
    <source>
        <dbReference type="ARBA" id="ARBA00023034"/>
    </source>
</evidence>
<dbReference type="Ensembl" id="ENSCAFT00020022741.1">
    <property type="protein sequence ID" value="ENSCAFP00020019644.1"/>
    <property type="gene ID" value="ENSCAFG00020015610.1"/>
</dbReference>
<feature type="chain" id="PRO_5034858082" description="Protein kish" evidence="9">
    <location>
        <begin position="22"/>
        <end position="66"/>
    </location>
</feature>
<keyword evidence="7 9" id="KW-0333">Golgi apparatus</keyword>
<protein>
    <recommendedName>
        <fullName evidence="9">Protein kish</fullName>
    </recommendedName>
</protein>
<evidence type="ECO:0000256" key="2">
    <source>
        <dbReference type="ARBA" id="ARBA00004614"/>
    </source>
</evidence>
<keyword evidence="8" id="KW-0472">Membrane</keyword>
<evidence type="ECO:0000256" key="9">
    <source>
        <dbReference type="RuleBase" id="RU910717"/>
    </source>
</evidence>
<dbReference type="AlphaFoldDB" id="A0A8C0KPR5"/>
<comment type="function">
    <text evidence="1 9">Involved in the early part of the secretory pathway.</text>
</comment>
<sequence>MSATFHFQSLLTIILPLKCTCTDTRSSAPNFLDRYKTGFLGIFWKRPELIELMNGRVCMMQSAEAE</sequence>
<reference evidence="10" key="2">
    <citation type="submission" date="2025-09" db="UniProtKB">
        <authorList>
            <consortium name="Ensembl"/>
        </authorList>
    </citation>
    <scope>IDENTIFICATION</scope>
</reference>
<name>A0A8C0KPR5_CANLU</name>
<evidence type="ECO:0000256" key="8">
    <source>
        <dbReference type="ARBA" id="ARBA00023136"/>
    </source>
</evidence>
<evidence type="ECO:0000256" key="6">
    <source>
        <dbReference type="ARBA" id="ARBA00022989"/>
    </source>
</evidence>
<dbReference type="Pfam" id="PF06842">
    <property type="entry name" value="DUF1242"/>
    <property type="match status" value="1"/>
</dbReference>
<accession>A0A8C0KPR5</accession>